<gene>
    <name evidence="2" type="ORF">CXK93_14675</name>
</gene>
<evidence type="ECO:0000313" key="2">
    <source>
        <dbReference type="EMBL" id="PNF84339.1"/>
    </source>
</evidence>
<dbReference type="Pfam" id="PF13276">
    <property type="entry name" value="HTH_21"/>
    <property type="match status" value="1"/>
</dbReference>
<sequence length="78" mass="8841">MRRNRAESRRSKANRTLLSQIEVAHLNSRQTYGSIRIHRELRSQGNTAGLNRIARLKREGPQNETITGMAAGCPRTNL</sequence>
<dbReference type="RefSeq" id="WP_080695122.1">
    <property type="nucleotide sequence ID" value="NZ_CP007509.1"/>
</dbReference>
<protein>
    <recommendedName>
        <fullName evidence="1">HTH-like domain-containing protein</fullName>
    </recommendedName>
</protein>
<comment type="caution">
    <text evidence="2">The sequence shown here is derived from an EMBL/GenBank/DDBJ whole genome shotgun (WGS) entry which is preliminary data.</text>
</comment>
<dbReference type="InterPro" id="IPR025948">
    <property type="entry name" value="HTH-like_dom"/>
</dbReference>
<organism evidence="2 3">
    <name type="scientific">Stutzerimonas decontaminans</name>
    <dbReference type="NCBI Taxonomy" id="3022791"/>
    <lineage>
        <taxon>Bacteria</taxon>
        <taxon>Pseudomonadati</taxon>
        <taxon>Pseudomonadota</taxon>
        <taxon>Gammaproteobacteria</taxon>
        <taxon>Pseudomonadales</taxon>
        <taxon>Pseudomonadaceae</taxon>
        <taxon>Stutzerimonas</taxon>
    </lineage>
</organism>
<feature type="domain" description="HTH-like" evidence="1">
    <location>
        <begin position="14"/>
        <end position="59"/>
    </location>
</feature>
<name>A0ABX4VVX1_9GAMM</name>
<dbReference type="EMBL" id="POUI01000003">
    <property type="protein sequence ID" value="PNF84339.1"/>
    <property type="molecule type" value="Genomic_DNA"/>
</dbReference>
<keyword evidence="3" id="KW-1185">Reference proteome</keyword>
<proteinExistence type="predicted"/>
<evidence type="ECO:0000313" key="3">
    <source>
        <dbReference type="Proteomes" id="UP000236021"/>
    </source>
</evidence>
<evidence type="ECO:0000259" key="1">
    <source>
        <dbReference type="Pfam" id="PF13276"/>
    </source>
</evidence>
<accession>A0ABX4VVX1</accession>
<dbReference type="Proteomes" id="UP000236021">
    <property type="component" value="Unassembled WGS sequence"/>
</dbReference>
<reference evidence="2 3" key="1">
    <citation type="submission" date="2018-01" db="EMBL/GenBank/DDBJ databases">
        <title>Denitrification phenotypes of diverse strains of Pseudomonas stutzeri.</title>
        <authorList>
            <person name="Milligan D.A."/>
            <person name="Bergaust L."/>
            <person name="Bakken L.R."/>
            <person name="Frostegard A."/>
        </authorList>
    </citation>
    <scope>NUCLEOTIDE SEQUENCE [LARGE SCALE GENOMIC DNA]</scope>
    <source>
        <strain evidence="2 3">ST27MN3</strain>
    </source>
</reference>